<evidence type="ECO:0000313" key="6">
    <source>
        <dbReference type="Proteomes" id="UP000594263"/>
    </source>
</evidence>
<feature type="compositionally biased region" description="Polar residues" evidence="4">
    <location>
        <begin position="12"/>
        <end position="21"/>
    </location>
</feature>
<reference evidence="5" key="1">
    <citation type="submission" date="2021-01" db="UniProtKB">
        <authorList>
            <consortium name="EnsemblPlants"/>
        </authorList>
    </citation>
    <scope>IDENTIFICATION</scope>
</reference>
<accession>A0A7N0UD07</accession>
<feature type="compositionally biased region" description="Basic and acidic residues" evidence="4">
    <location>
        <begin position="735"/>
        <end position="744"/>
    </location>
</feature>
<evidence type="ECO:0000256" key="2">
    <source>
        <dbReference type="ARBA" id="ARBA00023163"/>
    </source>
</evidence>
<feature type="region of interest" description="Disordered" evidence="4">
    <location>
        <begin position="715"/>
        <end position="750"/>
    </location>
</feature>
<dbReference type="GO" id="GO:0005634">
    <property type="term" value="C:nucleus"/>
    <property type="evidence" value="ECO:0007669"/>
    <property type="project" value="TreeGrafter"/>
</dbReference>
<feature type="compositionally biased region" description="Basic and acidic residues" evidence="4">
    <location>
        <begin position="246"/>
        <end position="260"/>
    </location>
</feature>
<protein>
    <submittedName>
        <fullName evidence="5">Uncharacterized protein</fullName>
    </submittedName>
</protein>
<keyword evidence="3" id="KW-0539">Nucleus</keyword>
<dbReference type="PANTHER" id="PTHR16088:SF3">
    <property type="entry name" value="GON-4-LIKE PROTEIN"/>
    <property type="match status" value="1"/>
</dbReference>
<feature type="compositionally biased region" description="Polar residues" evidence="4">
    <location>
        <begin position="1277"/>
        <end position="1290"/>
    </location>
</feature>
<evidence type="ECO:0000256" key="3">
    <source>
        <dbReference type="ARBA" id="ARBA00023242"/>
    </source>
</evidence>
<feature type="compositionally biased region" description="Basic and acidic residues" evidence="4">
    <location>
        <begin position="22"/>
        <end position="32"/>
    </location>
</feature>
<sequence length="1329" mass="147862">MAACSPEMDEGGNQNEPSSSKLPERVECGMELRDEEDEDEDVDFNPCLKEALSPDASSSLSSEIEERDLVNYLQNEEDEVIAQSLGTADEKAFEYLENVASVSQSEIEGGRDHEMGISSGADIADDGTAEELGSREDMRNPSLDLDDDNDAICKRTRARYSLASFTLDELETFLQESDDDDDLPNVDDEEEYRKFLAAVLLDGESDGKDDQENQIIDDEDEENDADFELEIEEALESDVDESLLNTKEKDEAGRRPETRQNNRKKASFNKDIGHLPNKQRPLRPLVPIMHSTPIPQLSTMDRTTVQPCLSSLPQNGVQSGFTPHQLGQLHCLIYEHVQLLVQVFSLSIFDPARQQIASQVQSLIMDLIDKRNQALGMRSEPHPYYCFGPPYVHPSVPCKLPKTWPVQFSSVQSASGHFVSFQSSSVSPADVGNCNEDHGDASQTVEKIFWLPLISGPLYSILDTAPLGLVGEYMNDVKIATRDYQQRYLRDTSDSQFERESMFPSFLDPTQGCADPTAARASSCSDNPSSLSSRQLPKKTFAAELIENSKKQPIAPVPRVICKLIQRFYAVFNPALYPRRPPPVVIANRVLFTSTEDVLLALGMMEYNTDWKAIQQRFLPCKSKHQIFIRQKNCCSSKASENPIKAVRRMKTSPLTADEVARIREGLRIFKLDWFSIWKFIVPYRDPSLLARQWRIALGTQKSYKTNAANREKRRLYEANRRRSKAEMAEWQTQSEKRDNHNSGDDSVENEEEAFVHEAFLADWRPGALSSVSSQPQYFDLGGKNVSQVQAYHLNQKSTHLPVNFQGNIGNGVAAHNVNYTTPDTVMKYPISGATPNSSRSTFCMRPYRARRTRKTQMVKLAPDLPPLNLPPSVRVISQSAFKSYHPIASVKVPTSGTGGAPTVAPARRTFPRAGASYSNTCIPNQRSLAGPSVTNSRKDSGEADLEMHPLLFQSSGDGSGLPYYPLKFASGTSSSFSFFSESQPLVGTSLLHKEQDATLGSLYSSLKSMETTSASCGIDFHPLLRRADDAECSARTSPSPVQLIMNSEFVNDTATGIYHSSSCEKAHELNLEMRLSSTSKSQQTRMKKNGAGNKKTNSSASAPAFGSTTDLEGTRDYPSSPGRDAPNAPFLLDPNTNAPCTYRMDLGGEQSLDIVMEREELSDSDDEDNEIEEDVEFECEEMTDSEPDVDSDFEAALQTQNKEVVASERFTVTEPRSEEQPLADGSRVHPFLTLNWSAQEKDSQKQNIDQKITDNLIPSQPNRPRKKRTPIRKRNSVTAKTPSPHQLSLGSAIKAHPKKPRKRVCRSKLNLNVAAAGCSDSVNIDKQT</sequence>
<feature type="region of interest" description="Disordered" evidence="4">
    <location>
        <begin position="234"/>
        <end position="281"/>
    </location>
</feature>
<feature type="compositionally biased region" description="Polar residues" evidence="4">
    <location>
        <begin position="1076"/>
        <end position="1085"/>
    </location>
</feature>
<feature type="compositionally biased region" description="Basic and acidic residues" evidence="4">
    <location>
        <begin position="715"/>
        <end position="728"/>
    </location>
</feature>
<dbReference type="PANTHER" id="PTHR16088">
    <property type="entry name" value="YY1 ASSOCIATED PROTEIN-RELATED"/>
    <property type="match status" value="1"/>
</dbReference>
<feature type="region of interest" description="Disordered" evidence="4">
    <location>
        <begin position="1241"/>
        <end position="1304"/>
    </location>
</feature>
<evidence type="ECO:0000256" key="1">
    <source>
        <dbReference type="ARBA" id="ARBA00023015"/>
    </source>
</evidence>
<dbReference type="Gramene" id="Kaladp0060s0382.1.v1.1">
    <property type="protein sequence ID" value="Kaladp0060s0382.1.v1.1"/>
    <property type="gene ID" value="Kaladp0060s0382.v1.1"/>
</dbReference>
<dbReference type="OMA" id="LPRQWRS"/>
<feature type="region of interest" description="Disordered" evidence="4">
    <location>
        <begin position="104"/>
        <end position="148"/>
    </location>
</feature>
<evidence type="ECO:0000256" key="4">
    <source>
        <dbReference type="SAM" id="MobiDB-lite"/>
    </source>
</evidence>
<organism evidence="5 6">
    <name type="scientific">Kalanchoe fedtschenkoi</name>
    <name type="common">Lavender scallops</name>
    <name type="synonym">South American air plant</name>
    <dbReference type="NCBI Taxonomy" id="63787"/>
    <lineage>
        <taxon>Eukaryota</taxon>
        <taxon>Viridiplantae</taxon>
        <taxon>Streptophyta</taxon>
        <taxon>Embryophyta</taxon>
        <taxon>Tracheophyta</taxon>
        <taxon>Spermatophyta</taxon>
        <taxon>Magnoliopsida</taxon>
        <taxon>eudicotyledons</taxon>
        <taxon>Gunneridae</taxon>
        <taxon>Pentapetalae</taxon>
        <taxon>Saxifragales</taxon>
        <taxon>Crassulaceae</taxon>
        <taxon>Kalanchoe</taxon>
    </lineage>
</organism>
<feature type="region of interest" description="Disordered" evidence="4">
    <location>
        <begin position="1"/>
        <end position="41"/>
    </location>
</feature>
<dbReference type="GO" id="GO:0006355">
    <property type="term" value="P:regulation of DNA-templated transcription"/>
    <property type="evidence" value="ECO:0007669"/>
    <property type="project" value="TreeGrafter"/>
</dbReference>
<keyword evidence="1" id="KW-0805">Transcription regulation</keyword>
<dbReference type="EnsemblPlants" id="Kaladp0060s0382.2.v1.1">
    <property type="protein sequence ID" value="Kaladp0060s0382.2.v1.1"/>
    <property type="gene ID" value="Kaladp0060s0382.v1.1"/>
</dbReference>
<proteinExistence type="predicted"/>
<name>A0A7N0UD07_KALFE</name>
<dbReference type="Gramene" id="Kaladp0060s0382.2.v1.1">
    <property type="protein sequence ID" value="Kaladp0060s0382.2.v1.1"/>
    <property type="gene ID" value="Kaladp0060s0382.v1.1"/>
</dbReference>
<feature type="region of interest" description="Disordered" evidence="4">
    <location>
        <begin position="204"/>
        <end position="223"/>
    </location>
</feature>
<feature type="compositionally biased region" description="Basic residues" evidence="4">
    <location>
        <begin position="1264"/>
        <end position="1276"/>
    </location>
</feature>
<dbReference type="InterPro" id="IPR052435">
    <property type="entry name" value="YY1-Transcr_Regul"/>
</dbReference>
<dbReference type="EnsemblPlants" id="Kaladp0060s0382.1.v1.1">
    <property type="protein sequence ID" value="Kaladp0060s0382.1.v1.1"/>
    <property type="gene ID" value="Kaladp0060s0382.v1.1"/>
</dbReference>
<keyword evidence="6" id="KW-1185">Reference proteome</keyword>
<evidence type="ECO:0000313" key="5">
    <source>
        <dbReference type="EnsemblPlants" id="Kaladp0060s0382.2.v1.1"/>
    </source>
</evidence>
<feature type="region of interest" description="Disordered" evidence="4">
    <location>
        <begin position="1076"/>
        <end position="1135"/>
    </location>
</feature>
<feature type="compositionally biased region" description="Polar residues" evidence="4">
    <location>
        <begin position="1095"/>
        <end position="1112"/>
    </location>
</feature>
<dbReference type="Proteomes" id="UP000594263">
    <property type="component" value="Unplaced"/>
</dbReference>
<dbReference type="GO" id="GO:0003712">
    <property type="term" value="F:transcription coregulator activity"/>
    <property type="evidence" value="ECO:0007669"/>
    <property type="project" value="TreeGrafter"/>
</dbReference>
<keyword evidence="2" id="KW-0804">Transcription</keyword>